<feature type="compositionally biased region" description="Gly residues" evidence="1">
    <location>
        <begin position="56"/>
        <end position="71"/>
    </location>
</feature>
<evidence type="ECO:0000313" key="2">
    <source>
        <dbReference type="EMBL" id="KAJ7372514.1"/>
    </source>
</evidence>
<protein>
    <submittedName>
        <fullName evidence="2">Uncharacterized protein</fullName>
    </submittedName>
</protein>
<organism evidence="2 3">
    <name type="scientific">Desmophyllum pertusum</name>
    <dbReference type="NCBI Taxonomy" id="174260"/>
    <lineage>
        <taxon>Eukaryota</taxon>
        <taxon>Metazoa</taxon>
        <taxon>Cnidaria</taxon>
        <taxon>Anthozoa</taxon>
        <taxon>Hexacorallia</taxon>
        <taxon>Scleractinia</taxon>
        <taxon>Caryophylliina</taxon>
        <taxon>Caryophylliidae</taxon>
        <taxon>Desmophyllum</taxon>
    </lineage>
</organism>
<reference evidence="2" key="1">
    <citation type="submission" date="2023-01" db="EMBL/GenBank/DDBJ databases">
        <title>Genome assembly of the deep-sea coral Lophelia pertusa.</title>
        <authorList>
            <person name="Herrera S."/>
            <person name="Cordes E."/>
        </authorList>
    </citation>
    <scope>NUCLEOTIDE SEQUENCE</scope>
    <source>
        <strain evidence="2">USNM1676648</strain>
        <tissue evidence="2">Polyp</tissue>
    </source>
</reference>
<sequence>MEAGNKRKGSEEKVNNENILVTPRSIRDRYANLAGKWPSQSCKAGERKWWRRRGSDGGGVVSGGASGIGGSGKEKAEEQDGAKKEVVAKEKKASGRDEKTGHWRGSDKHGKGTQKKMKATKKRKEEDQEGRRWNG</sequence>
<comment type="caution">
    <text evidence="2">The sequence shown here is derived from an EMBL/GenBank/DDBJ whole genome shotgun (WGS) entry which is preliminary data.</text>
</comment>
<evidence type="ECO:0000313" key="3">
    <source>
        <dbReference type="Proteomes" id="UP001163046"/>
    </source>
</evidence>
<dbReference type="AlphaFoldDB" id="A0A9W9Z1A9"/>
<proteinExistence type="predicted"/>
<evidence type="ECO:0000256" key="1">
    <source>
        <dbReference type="SAM" id="MobiDB-lite"/>
    </source>
</evidence>
<feature type="compositionally biased region" description="Basic residues" evidence="1">
    <location>
        <begin position="111"/>
        <end position="122"/>
    </location>
</feature>
<gene>
    <name evidence="2" type="ORF">OS493_019023</name>
</gene>
<feature type="compositionally biased region" description="Basic and acidic residues" evidence="1">
    <location>
        <begin position="72"/>
        <end position="110"/>
    </location>
</feature>
<feature type="compositionally biased region" description="Basic and acidic residues" evidence="1">
    <location>
        <begin position="1"/>
        <end position="15"/>
    </location>
</feature>
<keyword evidence="3" id="KW-1185">Reference proteome</keyword>
<dbReference type="EMBL" id="MU826836">
    <property type="protein sequence ID" value="KAJ7372514.1"/>
    <property type="molecule type" value="Genomic_DNA"/>
</dbReference>
<name>A0A9W9Z1A9_9CNID</name>
<feature type="compositionally biased region" description="Basic and acidic residues" evidence="1">
    <location>
        <begin position="123"/>
        <end position="135"/>
    </location>
</feature>
<accession>A0A9W9Z1A9</accession>
<feature type="region of interest" description="Disordered" evidence="1">
    <location>
        <begin position="37"/>
        <end position="135"/>
    </location>
</feature>
<dbReference type="Proteomes" id="UP001163046">
    <property type="component" value="Unassembled WGS sequence"/>
</dbReference>
<feature type="region of interest" description="Disordered" evidence="1">
    <location>
        <begin position="1"/>
        <end position="20"/>
    </location>
</feature>